<accession>A0A1W1CUD4</accession>
<dbReference type="Gene3D" id="3.30.70.270">
    <property type="match status" value="1"/>
</dbReference>
<dbReference type="SUPFAM" id="SSF55073">
    <property type="entry name" value="Nucleotide cyclase"/>
    <property type="match status" value="1"/>
</dbReference>
<dbReference type="AlphaFoldDB" id="A0A1W1CUD4"/>
<organism evidence="3">
    <name type="scientific">hydrothermal vent metagenome</name>
    <dbReference type="NCBI Taxonomy" id="652676"/>
    <lineage>
        <taxon>unclassified sequences</taxon>
        <taxon>metagenomes</taxon>
        <taxon>ecological metagenomes</taxon>
    </lineage>
</organism>
<feature type="domain" description="GGDEF" evidence="2">
    <location>
        <begin position="90"/>
        <end position="221"/>
    </location>
</feature>
<feature type="transmembrane region" description="Helical" evidence="1">
    <location>
        <begin position="24"/>
        <end position="44"/>
    </location>
</feature>
<proteinExistence type="predicted"/>
<dbReference type="PANTHER" id="PTHR46663">
    <property type="entry name" value="DIGUANYLATE CYCLASE DGCT-RELATED"/>
    <property type="match status" value="1"/>
</dbReference>
<evidence type="ECO:0000313" key="3">
    <source>
        <dbReference type="EMBL" id="SFV69317.1"/>
    </source>
</evidence>
<keyword evidence="1" id="KW-1133">Transmembrane helix</keyword>
<dbReference type="SMART" id="SM00267">
    <property type="entry name" value="GGDEF"/>
    <property type="match status" value="1"/>
</dbReference>
<dbReference type="InterPro" id="IPR052163">
    <property type="entry name" value="DGC-Regulatory_Protein"/>
</dbReference>
<dbReference type="InterPro" id="IPR029787">
    <property type="entry name" value="Nucleotide_cyclase"/>
</dbReference>
<dbReference type="InterPro" id="IPR000160">
    <property type="entry name" value="GGDEF_dom"/>
</dbReference>
<keyword evidence="1" id="KW-0472">Membrane</keyword>
<reference evidence="3" key="1">
    <citation type="submission" date="2016-10" db="EMBL/GenBank/DDBJ databases">
        <authorList>
            <person name="de Groot N.N."/>
        </authorList>
    </citation>
    <scope>NUCLEOTIDE SEQUENCE</scope>
</reference>
<keyword evidence="1" id="KW-0812">Transmembrane</keyword>
<dbReference type="Pfam" id="PF00990">
    <property type="entry name" value="GGDEF"/>
    <property type="match status" value="1"/>
</dbReference>
<dbReference type="CDD" id="cd01949">
    <property type="entry name" value="GGDEF"/>
    <property type="match status" value="1"/>
</dbReference>
<protein>
    <submittedName>
        <fullName evidence="3">Diguanylate cyclase/phosphodiesterase (GGDEF &amp; EAL domains) with PAS/PAC sensor(S)</fullName>
    </submittedName>
</protein>
<dbReference type="PROSITE" id="PS50887">
    <property type="entry name" value="GGDEF"/>
    <property type="match status" value="1"/>
</dbReference>
<dbReference type="PANTHER" id="PTHR46663:SF2">
    <property type="entry name" value="GGDEF DOMAIN-CONTAINING PROTEIN"/>
    <property type="match status" value="1"/>
</dbReference>
<evidence type="ECO:0000259" key="2">
    <source>
        <dbReference type="PROSITE" id="PS50887"/>
    </source>
</evidence>
<dbReference type="EMBL" id="FPHL01000058">
    <property type="protein sequence ID" value="SFV69317.1"/>
    <property type="molecule type" value="Genomic_DNA"/>
</dbReference>
<dbReference type="NCBIfam" id="TIGR00254">
    <property type="entry name" value="GGDEF"/>
    <property type="match status" value="1"/>
</dbReference>
<gene>
    <name evidence="3" type="ORF">MNB_SV-10-154</name>
</gene>
<name>A0A1W1CUD4_9ZZZZ</name>
<dbReference type="InterPro" id="IPR043128">
    <property type="entry name" value="Rev_trsase/Diguanyl_cyclase"/>
</dbReference>
<sequence length="229" mass="26823">MIATTFSWIALFLYSTYWSEHYDIIATFAVTTFLISLLYLNYIIKAYEEKNALSEELSNITEHANYDNLTGIANRRTYTEEIKKMFKEKESFVLMFIDLNKFKMINDNYGHHIGDEILKEVAKRLYSQLDEDDFLARVGGDEFVIISKKKKVFLPKFIQKIEDNVIGYHEIEGKKIHIELSIGISMYPEDAKSAQLLCKCADMAMYTAKKHHQNNHIFYKDIIENNIVE</sequence>
<evidence type="ECO:0000256" key="1">
    <source>
        <dbReference type="SAM" id="Phobius"/>
    </source>
</evidence>